<dbReference type="EMBL" id="CP019474">
    <property type="protein sequence ID" value="UQC77435.1"/>
    <property type="molecule type" value="Genomic_DNA"/>
</dbReference>
<accession>A0A9Q8WCC1</accession>
<evidence type="ECO:0000256" key="1">
    <source>
        <dbReference type="SAM" id="Phobius"/>
    </source>
</evidence>
<keyword evidence="1" id="KW-0812">Transmembrane</keyword>
<keyword evidence="1" id="KW-1133">Transmembrane helix</keyword>
<keyword evidence="1" id="KW-0472">Membrane</keyword>
<dbReference type="GeneID" id="73336941"/>
<organism evidence="2 3">
    <name type="scientific">Colletotrichum lupini</name>
    <dbReference type="NCBI Taxonomy" id="145971"/>
    <lineage>
        <taxon>Eukaryota</taxon>
        <taxon>Fungi</taxon>
        <taxon>Dikarya</taxon>
        <taxon>Ascomycota</taxon>
        <taxon>Pezizomycotina</taxon>
        <taxon>Sordariomycetes</taxon>
        <taxon>Hypocreomycetidae</taxon>
        <taxon>Glomerellales</taxon>
        <taxon>Glomerellaceae</taxon>
        <taxon>Colletotrichum</taxon>
        <taxon>Colletotrichum acutatum species complex</taxon>
    </lineage>
</organism>
<keyword evidence="3" id="KW-1185">Reference proteome</keyword>
<reference evidence="2" key="1">
    <citation type="journal article" date="2021" name="Mol. Plant Microbe Interact.">
        <title>Complete Genome Sequence of the Plant-Pathogenic Fungus Colletotrichum lupini.</title>
        <authorList>
            <person name="Baroncelli R."/>
            <person name="Pensec F."/>
            <person name="Da Lio D."/>
            <person name="Boufleur T."/>
            <person name="Vicente I."/>
            <person name="Sarrocco S."/>
            <person name="Picot A."/>
            <person name="Baraldi E."/>
            <person name="Sukno S."/>
            <person name="Thon M."/>
            <person name="Le Floch G."/>
        </authorList>
    </citation>
    <scope>NUCLEOTIDE SEQUENCE</scope>
    <source>
        <strain evidence="2">IMI 504893</strain>
    </source>
</reference>
<feature type="transmembrane region" description="Helical" evidence="1">
    <location>
        <begin position="13"/>
        <end position="36"/>
    </location>
</feature>
<feature type="non-terminal residue" evidence="2">
    <location>
        <position position="1"/>
    </location>
</feature>
<dbReference type="AlphaFoldDB" id="A0A9Q8WCC1"/>
<dbReference type="SUPFAM" id="SSF51735">
    <property type="entry name" value="NAD(P)-binding Rossmann-fold domains"/>
    <property type="match status" value="1"/>
</dbReference>
<proteinExistence type="predicted"/>
<dbReference type="Proteomes" id="UP000830671">
    <property type="component" value="Chromosome 2"/>
</dbReference>
<protein>
    <submittedName>
        <fullName evidence="2">Alcohol dehydrogenase GroES-like domain-containing protein</fullName>
    </submittedName>
</protein>
<dbReference type="RefSeq" id="XP_049139074.1">
    <property type="nucleotide sequence ID" value="XM_049281931.1"/>
</dbReference>
<evidence type="ECO:0000313" key="2">
    <source>
        <dbReference type="EMBL" id="UQC77435.1"/>
    </source>
</evidence>
<dbReference type="InterPro" id="IPR036291">
    <property type="entry name" value="NAD(P)-bd_dom_sf"/>
</dbReference>
<evidence type="ECO:0000313" key="3">
    <source>
        <dbReference type="Proteomes" id="UP000830671"/>
    </source>
</evidence>
<name>A0A9Q8WCC1_9PEZI</name>
<dbReference type="Gene3D" id="3.40.50.720">
    <property type="entry name" value="NAD(P)-binding Rossmann-like Domain"/>
    <property type="match status" value="1"/>
</dbReference>
<sequence>AIINYTKFEPSDFITIFGAGPVRLLFIYLAILYRAFKVYVVNYIKERLALTASISAILINFINKDPVT</sequence>
<gene>
    <name evidence="2" type="ORF">CLUP02_02903</name>
</gene>
<dbReference type="KEGG" id="clup:CLUP02_02903"/>